<proteinExistence type="predicted"/>
<comment type="subcellular location">
    <subcellularLocation>
        <location evidence="1">Endomembrane system</location>
    </subcellularLocation>
</comment>
<dbReference type="AlphaFoldDB" id="A0A7J7NDL3"/>
<protein>
    <submittedName>
        <fullName evidence="3">Uncharacterized protein</fullName>
    </submittedName>
</protein>
<evidence type="ECO:0000313" key="4">
    <source>
        <dbReference type="Proteomes" id="UP000541444"/>
    </source>
</evidence>
<dbReference type="PANTHER" id="PTHR12741:SF22">
    <property type="entry name" value="CALLOSE SYNTHASE 8-RELATED"/>
    <property type="match status" value="1"/>
</dbReference>
<dbReference type="GO" id="GO:0005886">
    <property type="term" value="C:plasma membrane"/>
    <property type="evidence" value="ECO:0007669"/>
    <property type="project" value="TreeGrafter"/>
</dbReference>
<evidence type="ECO:0000256" key="2">
    <source>
        <dbReference type="ARBA" id="ARBA00023136"/>
    </source>
</evidence>
<evidence type="ECO:0000313" key="3">
    <source>
        <dbReference type="EMBL" id="KAF6165090.1"/>
    </source>
</evidence>
<evidence type="ECO:0000256" key="1">
    <source>
        <dbReference type="ARBA" id="ARBA00004308"/>
    </source>
</evidence>
<dbReference type="GO" id="GO:0012505">
    <property type="term" value="C:endomembrane system"/>
    <property type="evidence" value="ECO:0007669"/>
    <property type="project" value="UniProtKB-SubCell"/>
</dbReference>
<keyword evidence="2" id="KW-0472">Membrane</keyword>
<dbReference type="Proteomes" id="UP000541444">
    <property type="component" value="Unassembled WGS sequence"/>
</dbReference>
<comment type="caution">
    <text evidence="3">The sequence shown here is derived from an EMBL/GenBank/DDBJ whole genome shotgun (WGS) entry which is preliminary data.</text>
</comment>
<reference evidence="3 4" key="1">
    <citation type="journal article" date="2020" name="IScience">
        <title>Genome Sequencing of the Endangered Kingdonia uniflora (Circaeasteraceae, Ranunculales) Reveals Potential Mechanisms of Evolutionary Specialization.</title>
        <authorList>
            <person name="Sun Y."/>
            <person name="Deng T."/>
            <person name="Zhang A."/>
            <person name="Moore M.J."/>
            <person name="Landis J.B."/>
            <person name="Lin N."/>
            <person name="Zhang H."/>
            <person name="Zhang X."/>
            <person name="Huang J."/>
            <person name="Zhang X."/>
            <person name="Sun H."/>
            <person name="Wang H."/>
        </authorList>
    </citation>
    <scope>NUCLEOTIDE SEQUENCE [LARGE SCALE GENOMIC DNA]</scope>
    <source>
        <strain evidence="3">TB1705</strain>
        <tissue evidence="3">Leaf</tissue>
    </source>
</reference>
<accession>A0A7J7NDL3</accession>
<dbReference type="GO" id="GO:0046527">
    <property type="term" value="F:glucosyltransferase activity"/>
    <property type="evidence" value="ECO:0007669"/>
    <property type="project" value="TreeGrafter"/>
</dbReference>
<dbReference type="Gene3D" id="1.25.40.270">
    <property type="entry name" value="Vacuolar protein sorting-associated protein vta1"/>
    <property type="match status" value="1"/>
</dbReference>
<keyword evidence="4" id="KW-1185">Reference proteome</keyword>
<dbReference type="PANTHER" id="PTHR12741">
    <property type="entry name" value="LYST-INTERACTING PROTEIN LIP5 DOPAMINE RESPONSIVE PROTEIN DRG-1"/>
    <property type="match status" value="1"/>
</dbReference>
<dbReference type="OrthoDB" id="1880850at2759"/>
<sequence length="313" mass="35804">MLCIAARTNNHFRAMEEIMVVVPDSSNDRVRTLSVASEIRRSRTVGSVRERFDSEKLPPTLGSELRHFLRVANQIEFESPRVAYLCKYSLSRFHAFERAHMMDPNSSGRGVRQFKTSLLQRLEQDEEATIINRMEKSDVRELRRVYVKYDDYINKRGGDSHLHKSDELMSAREIAFVLSEVLKTVTSEANLEVIAEGEDVDAKPEFYFSYNILPLDPGGEHQAIMQLPEIKAAVLIVRNTRGLPSLESHKKPGAVIDLLDWLQSWIVIVMSLHICFQKGNVLNQREHLILLLANICIRRTNNLGSMSKVSILE</sequence>
<dbReference type="InterPro" id="IPR023175">
    <property type="entry name" value="Vta1/CALS_N_sf"/>
</dbReference>
<organism evidence="3 4">
    <name type="scientific">Kingdonia uniflora</name>
    <dbReference type="NCBI Taxonomy" id="39325"/>
    <lineage>
        <taxon>Eukaryota</taxon>
        <taxon>Viridiplantae</taxon>
        <taxon>Streptophyta</taxon>
        <taxon>Embryophyta</taxon>
        <taxon>Tracheophyta</taxon>
        <taxon>Spermatophyta</taxon>
        <taxon>Magnoliopsida</taxon>
        <taxon>Ranunculales</taxon>
        <taxon>Circaeasteraceae</taxon>
        <taxon>Kingdonia</taxon>
    </lineage>
</organism>
<name>A0A7J7NDL3_9MAGN</name>
<gene>
    <name evidence="3" type="ORF">GIB67_000674</name>
</gene>
<dbReference type="EMBL" id="JACGCM010000859">
    <property type="protein sequence ID" value="KAF6165090.1"/>
    <property type="molecule type" value="Genomic_DNA"/>
</dbReference>